<protein>
    <recommendedName>
        <fullName evidence="3">Micro-fibrillar-associated protein 1 C-terminal domain-containing protein</fullName>
    </recommendedName>
</protein>
<name>A0A409W2E8_9AGAR</name>
<dbReference type="EMBL" id="NHYE01005445">
    <property type="protein sequence ID" value="PPQ72672.1"/>
    <property type="molecule type" value="Genomic_DNA"/>
</dbReference>
<gene>
    <name evidence="4" type="ORF">CVT26_002888</name>
</gene>
<feature type="domain" description="Micro-fibrillar-associated protein 1 C-terminal" evidence="3">
    <location>
        <begin position="161"/>
        <end position="368"/>
    </location>
</feature>
<evidence type="ECO:0000256" key="1">
    <source>
        <dbReference type="SAM" id="Coils"/>
    </source>
</evidence>
<sequence length="1136" mass="127382">MYMSTSGNIDSDFHWSTGHWSLTFCSMSTAVRKPAPRLARPAERYWKGKAPKGAAEVESDSEAEEPPSHLEEGDVPLDEDIEEADFTNAGVKREATAAKALNIALKDVSVSKEGKVIVAGRAESGRTALEEEESEEDEESEEEVQPQIPGQETEESSEYESESEDEKVEFRPVFVPKRARATIAEREAIAQDTEEALRKKELEAEERRKQSHDLVAESIRRELAEKEKEDNIPDVDDTDGLDPAAEFEAWRLRELGRIKKEKEEAIAREKEREEIERRRALPEEQRLKEDLERAKKLREEKPKGQQKFLQKYWHKGAFHQDLDILKRRDYTEATESTVDVSLLPKVMQVKNFGKRSRTKYTHLLDQDTTVSSGGFGGVAPVKAGGTGLEGGGCFRCGGPHLKKDCPQNDDASFATGANGARSLNQRHDRDSSAWKGRDKDESSRRDDYRRKDDRREPREHPRHDSYRRRSPILNYLLVQYYPPDRLLRARQPAHMEMSKDLPGLDHSILTACVTEVLSCLESLTWVTRSSLLLAGNLPVPLRPLDAVNSRSPHLISKHTNFPEAREDGSINSPVCQASEQDSDQTLLILSPLRGTMTRTVKVAVIGTGLAGLTAAHLLKQECEGGDVNFEVHLFEKSPAIGMDSSSISLGNPHLKQDWRIDVPMRSFQGGYYKQLIAFYRRLGVQFRQADFSYSFSSLTSPWSPDRAITTTMIYNGASGRSGVSKPSGLGGGVEDKMGISTRLLKKLQIVTLFAWLTCQLILCYIITLSHSLPFWRSPDVANMKLRDWAVKTTPRSVLFRVLGMDTAWRDYVQAVLIPLLSAVCTSPEEDVLDHPMEEILDYVWLTFGTHHYVVVDGVRHVVTRLIEDVDHLHLASPIIALEPDDDDGERITISWESNGEVRKMGGFQHIILATQASRAVPLLTQYLQSLPPQSARRRGMVERQIQCLKAFEYRLSIVINHTDASLLPDSAEDIRDLNLISMVGAERYAKNSTDPLLCVSPSHTMATHILPTPKGYPPNQPIVFQTTNPIVPPQKEKVLSIAALERAIVTQGSRSALKLLCVEDTKSWWQCPYEAKTRLGDLQGADSLDGGPGVWICGSYAHLGIPLLEGCVISARNVVEQGILAKEGTKWRRTPW</sequence>
<dbReference type="InterPro" id="IPR033194">
    <property type="entry name" value="MFAP1"/>
</dbReference>
<feature type="compositionally biased region" description="Acidic residues" evidence="2">
    <location>
        <begin position="130"/>
        <end position="144"/>
    </location>
</feature>
<dbReference type="STRING" id="231916.A0A409W2E8"/>
<keyword evidence="5" id="KW-1185">Reference proteome</keyword>
<dbReference type="OrthoDB" id="1111734at2759"/>
<dbReference type="Pfam" id="PF13450">
    <property type="entry name" value="NAD_binding_8"/>
    <property type="match status" value="1"/>
</dbReference>
<dbReference type="Proteomes" id="UP000284706">
    <property type="component" value="Unassembled WGS sequence"/>
</dbReference>
<feature type="coiled-coil region" evidence="1">
    <location>
        <begin position="183"/>
        <end position="279"/>
    </location>
</feature>
<feature type="region of interest" description="Disordered" evidence="2">
    <location>
        <begin position="114"/>
        <end position="172"/>
    </location>
</feature>
<dbReference type="InParanoid" id="A0A409W2E8"/>
<feature type="compositionally biased region" description="Acidic residues" evidence="2">
    <location>
        <begin position="152"/>
        <end position="167"/>
    </location>
</feature>
<feature type="compositionally biased region" description="Acidic residues" evidence="2">
    <location>
        <begin position="73"/>
        <end position="85"/>
    </location>
</feature>
<comment type="caution">
    <text evidence="4">The sequence shown here is derived from an EMBL/GenBank/DDBJ whole genome shotgun (WGS) entry which is preliminary data.</text>
</comment>
<keyword evidence="1" id="KW-0175">Coiled coil</keyword>
<dbReference type="Pfam" id="PF06991">
    <property type="entry name" value="MFAP1"/>
    <property type="match status" value="1"/>
</dbReference>
<proteinExistence type="predicted"/>
<dbReference type="InterPro" id="IPR036188">
    <property type="entry name" value="FAD/NAD-bd_sf"/>
</dbReference>
<reference evidence="4 5" key="1">
    <citation type="journal article" date="2018" name="Evol. Lett.">
        <title>Horizontal gene cluster transfer increased hallucinogenic mushroom diversity.</title>
        <authorList>
            <person name="Reynolds H.T."/>
            <person name="Vijayakumar V."/>
            <person name="Gluck-Thaler E."/>
            <person name="Korotkin H.B."/>
            <person name="Matheny P.B."/>
            <person name="Slot J.C."/>
        </authorList>
    </citation>
    <scope>NUCLEOTIDE SEQUENCE [LARGE SCALE GENOMIC DNA]</scope>
    <source>
        <strain evidence="4 5">SRW20</strain>
    </source>
</reference>
<organism evidence="4 5">
    <name type="scientific">Gymnopilus dilepis</name>
    <dbReference type="NCBI Taxonomy" id="231916"/>
    <lineage>
        <taxon>Eukaryota</taxon>
        <taxon>Fungi</taxon>
        <taxon>Dikarya</taxon>
        <taxon>Basidiomycota</taxon>
        <taxon>Agaricomycotina</taxon>
        <taxon>Agaricomycetes</taxon>
        <taxon>Agaricomycetidae</taxon>
        <taxon>Agaricales</taxon>
        <taxon>Agaricineae</taxon>
        <taxon>Hymenogastraceae</taxon>
        <taxon>Gymnopilus</taxon>
    </lineage>
</organism>
<evidence type="ECO:0000256" key="2">
    <source>
        <dbReference type="SAM" id="MobiDB-lite"/>
    </source>
</evidence>
<evidence type="ECO:0000313" key="4">
    <source>
        <dbReference type="EMBL" id="PPQ72672.1"/>
    </source>
</evidence>
<evidence type="ECO:0000313" key="5">
    <source>
        <dbReference type="Proteomes" id="UP000284706"/>
    </source>
</evidence>
<dbReference type="InterPro" id="IPR009730">
    <property type="entry name" value="MFAP1_C"/>
</dbReference>
<feature type="compositionally biased region" description="Basic and acidic residues" evidence="2">
    <location>
        <begin position="425"/>
        <end position="464"/>
    </location>
</feature>
<dbReference type="Gene3D" id="3.50.50.60">
    <property type="entry name" value="FAD/NAD(P)-binding domain"/>
    <property type="match status" value="1"/>
</dbReference>
<feature type="region of interest" description="Disordered" evidence="2">
    <location>
        <begin position="412"/>
        <end position="466"/>
    </location>
</feature>
<accession>A0A409W2E8</accession>
<dbReference type="SUPFAM" id="SSF51905">
    <property type="entry name" value="FAD/NAD(P)-binding domain"/>
    <property type="match status" value="1"/>
</dbReference>
<evidence type="ECO:0000259" key="3">
    <source>
        <dbReference type="Pfam" id="PF06991"/>
    </source>
</evidence>
<dbReference type="PANTHER" id="PTHR15327">
    <property type="entry name" value="MICROFIBRIL-ASSOCIATED PROTEIN"/>
    <property type="match status" value="1"/>
</dbReference>
<feature type="region of interest" description="Disordered" evidence="2">
    <location>
        <begin position="36"/>
        <end position="88"/>
    </location>
</feature>
<dbReference type="AlphaFoldDB" id="A0A409W2E8"/>